<dbReference type="SUPFAM" id="SSF46689">
    <property type="entry name" value="Homeodomain-like"/>
    <property type="match status" value="1"/>
</dbReference>
<keyword evidence="5" id="KW-1185">Reference proteome</keyword>
<gene>
    <name evidence="4" type="ORF">H9624_05120</name>
</gene>
<evidence type="ECO:0000313" key="4">
    <source>
        <dbReference type="EMBL" id="MBD8061702.1"/>
    </source>
</evidence>
<dbReference type="Gene3D" id="1.10.357.10">
    <property type="entry name" value="Tetracycline Repressor, domain 2"/>
    <property type="match status" value="1"/>
</dbReference>
<evidence type="ECO:0000256" key="1">
    <source>
        <dbReference type="ARBA" id="ARBA00023125"/>
    </source>
</evidence>
<sequence length="185" mass="19649">MSEPSAEQGRGQRRRAALVEAAASLVLERGPAEVTHRRVAERAGASLSATTYYFRDLEELRGAGARLIAELWAEQAEWAAERAEEGPLGREEALELLCDALLPPPAGVRGHYEQLTRAGRSQDVAEAYRAGRETIGGAVGRVLAATGSSCRAEVALAVVDGAVLAALSEGRDPRAEAHRLLSLVL</sequence>
<dbReference type="InterPro" id="IPR041583">
    <property type="entry name" value="TetR_C_31"/>
</dbReference>
<evidence type="ECO:0000259" key="3">
    <source>
        <dbReference type="PROSITE" id="PS50977"/>
    </source>
</evidence>
<protein>
    <submittedName>
        <fullName evidence="4">TetR family transcriptional regulator</fullName>
    </submittedName>
</protein>
<proteinExistence type="predicted"/>
<keyword evidence="1 2" id="KW-0238">DNA-binding</keyword>
<feature type="DNA-binding region" description="H-T-H motif" evidence="2">
    <location>
        <begin position="35"/>
        <end position="54"/>
    </location>
</feature>
<feature type="domain" description="HTH tetR-type" evidence="3">
    <location>
        <begin position="12"/>
        <end position="72"/>
    </location>
</feature>
<name>A0ABR8Z049_9MICO</name>
<reference evidence="4 5" key="1">
    <citation type="submission" date="2020-08" db="EMBL/GenBank/DDBJ databases">
        <title>A Genomic Blueprint of the Chicken Gut Microbiome.</title>
        <authorList>
            <person name="Gilroy R."/>
            <person name="Ravi A."/>
            <person name="Getino M."/>
            <person name="Pursley I."/>
            <person name="Horton D.L."/>
            <person name="Alikhan N.-F."/>
            <person name="Baker D."/>
            <person name="Gharbi K."/>
            <person name="Hall N."/>
            <person name="Watson M."/>
            <person name="Adriaenssens E.M."/>
            <person name="Foster-Nyarko E."/>
            <person name="Jarju S."/>
            <person name="Secka A."/>
            <person name="Antonio M."/>
            <person name="Oren A."/>
            <person name="Chaudhuri R."/>
            <person name="La Ragione R.M."/>
            <person name="Hildebrand F."/>
            <person name="Pallen M.J."/>
        </authorList>
    </citation>
    <scope>NUCLEOTIDE SEQUENCE [LARGE SCALE GENOMIC DNA]</scope>
    <source>
        <strain evidence="4 5">Sa1BUA1</strain>
    </source>
</reference>
<dbReference type="Proteomes" id="UP000661894">
    <property type="component" value="Unassembled WGS sequence"/>
</dbReference>
<evidence type="ECO:0000313" key="5">
    <source>
        <dbReference type="Proteomes" id="UP000661894"/>
    </source>
</evidence>
<evidence type="ECO:0000256" key="2">
    <source>
        <dbReference type="PROSITE-ProRule" id="PRU00335"/>
    </source>
</evidence>
<dbReference type="PROSITE" id="PS50977">
    <property type="entry name" value="HTH_TETR_2"/>
    <property type="match status" value="1"/>
</dbReference>
<dbReference type="RefSeq" id="WP_251838770.1">
    <property type="nucleotide sequence ID" value="NZ_JACSPO010000001.1"/>
</dbReference>
<dbReference type="Pfam" id="PF17940">
    <property type="entry name" value="TetR_C_31"/>
    <property type="match status" value="1"/>
</dbReference>
<dbReference type="Pfam" id="PF00440">
    <property type="entry name" value="TetR_N"/>
    <property type="match status" value="1"/>
</dbReference>
<accession>A0ABR8Z049</accession>
<comment type="caution">
    <text evidence="4">The sequence shown here is derived from an EMBL/GenBank/DDBJ whole genome shotgun (WGS) entry which is preliminary data.</text>
</comment>
<dbReference type="EMBL" id="JACSPO010000001">
    <property type="protein sequence ID" value="MBD8061702.1"/>
    <property type="molecule type" value="Genomic_DNA"/>
</dbReference>
<dbReference type="InterPro" id="IPR001647">
    <property type="entry name" value="HTH_TetR"/>
</dbReference>
<organism evidence="4 5">
    <name type="scientific">Oceanitalea stevensii</name>
    <dbReference type="NCBI Taxonomy" id="2763072"/>
    <lineage>
        <taxon>Bacteria</taxon>
        <taxon>Bacillati</taxon>
        <taxon>Actinomycetota</taxon>
        <taxon>Actinomycetes</taxon>
        <taxon>Micrococcales</taxon>
        <taxon>Bogoriellaceae</taxon>
        <taxon>Georgenia</taxon>
    </lineage>
</organism>
<dbReference type="InterPro" id="IPR009057">
    <property type="entry name" value="Homeodomain-like_sf"/>
</dbReference>